<dbReference type="EMBL" id="CP059252">
    <property type="protein sequence ID" value="QLL34489.1"/>
    <property type="molecule type" value="Genomic_DNA"/>
</dbReference>
<name>A0A7G3ZLV3_9SACH</name>
<dbReference type="Proteomes" id="UP000515788">
    <property type="component" value="Chromosome 7"/>
</dbReference>
<reference evidence="2 3" key="1">
    <citation type="submission" date="2020-06" db="EMBL/GenBank/DDBJ databases">
        <title>The yeast mating-type switching endonuclease HO is a domesticated member of an unorthodox homing genetic element family.</title>
        <authorList>
            <person name="Coughlan A.Y."/>
            <person name="Lombardi L."/>
            <person name="Braun-Galleani S."/>
            <person name="Martos A.R."/>
            <person name="Galeote V."/>
            <person name="Bigey F."/>
            <person name="Dequin S."/>
            <person name="Byrne K.P."/>
            <person name="Wolfe K.H."/>
        </authorList>
    </citation>
    <scope>NUCLEOTIDE SEQUENCE [LARGE SCALE GENOMIC DNA]</scope>
    <source>
        <strain evidence="2 3">CBS764</strain>
    </source>
</reference>
<accession>A0A7G3ZLV3</accession>
<dbReference type="AlphaFoldDB" id="A0A7G3ZLV3"/>
<evidence type="ECO:0000313" key="3">
    <source>
        <dbReference type="Proteomes" id="UP000515788"/>
    </source>
</evidence>
<gene>
    <name evidence="2" type="ORF">HG536_0G03510</name>
</gene>
<protein>
    <recommendedName>
        <fullName evidence="1">Carbohydrate kinase PfkB domain-containing protein</fullName>
    </recommendedName>
</protein>
<organism evidence="2 3">
    <name type="scientific">Torulaspora globosa</name>
    <dbReference type="NCBI Taxonomy" id="48254"/>
    <lineage>
        <taxon>Eukaryota</taxon>
        <taxon>Fungi</taxon>
        <taxon>Dikarya</taxon>
        <taxon>Ascomycota</taxon>
        <taxon>Saccharomycotina</taxon>
        <taxon>Saccharomycetes</taxon>
        <taxon>Saccharomycetales</taxon>
        <taxon>Saccharomycetaceae</taxon>
        <taxon>Torulaspora</taxon>
    </lineage>
</organism>
<feature type="domain" description="Carbohydrate kinase PfkB" evidence="1">
    <location>
        <begin position="180"/>
        <end position="318"/>
    </location>
</feature>
<evidence type="ECO:0000313" key="2">
    <source>
        <dbReference type="EMBL" id="QLL34489.1"/>
    </source>
</evidence>
<dbReference type="Pfam" id="PF00294">
    <property type="entry name" value="PfkB"/>
    <property type="match status" value="1"/>
</dbReference>
<dbReference type="Gene3D" id="3.40.1190.20">
    <property type="match status" value="1"/>
</dbReference>
<dbReference type="PANTHER" id="PTHR47098:SF2">
    <property type="entry name" value="PROTEIN MAK32"/>
    <property type="match status" value="1"/>
</dbReference>
<dbReference type="GeneID" id="59327730"/>
<dbReference type="OrthoDB" id="497927at2759"/>
<sequence length="360" mass="40057">MMTAGNNKPLITTNGMFIIDEIIDRKGNIHQNVAGGGGMFAMLGGCIVSPSRQVAGSLRWIVDCGYDFPAKLKERIESWQSGALFREDFTRETTRGWNGYGDGDLRQFRYLNEKKAITAADWEEFGMDNVSKIECVHFICSGERCSSLIEEMKDLNCRPKVIVWEPVPDLCDKTHFAEISGILALQDDYTVIFSPNAEEGARLLGDKEPLTVEEITQCIWKFDDILSDRHVCVLRCGKLGSMTLTSRNSATGKRTLKRFPAYHEDDVSKVVDPTGGGNAFLGGFCVGYTATASLDVANTCGNIAAGCVIEQMGVPEFNPATREWNGLTLKQRLDRYLERSPSLALHKSDQLCRLLSNRWE</sequence>
<dbReference type="RefSeq" id="XP_037141163.1">
    <property type="nucleotide sequence ID" value="XM_037285267.1"/>
</dbReference>
<dbReference type="SUPFAM" id="SSF53613">
    <property type="entry name" value="Ribokinase-like"/>
    <property type="match status" value="1"/>
</dbReference>
<dbReference type="InterPro" id="IPR029056">
    <property type="entry name" value="Ribokinase-like"/>
</dbReference>
<dbReference type="InterPro" id="IPR011611">
    <property type="entry name" value="PfkB_dom"/>
</dbReference>
<dbReference type="KEGG" id="tgb:HG536_0G03510"/>
<dbReference type="PANTHER" id="PTHR47098">
    <property type="entry name" value="PROTEIN MAK32"/>
    <property type="match status" value="1"/>
</dbReference>
<proteinExistence type="predicted"/>
<keyword evidence="3" id="KW-1185">Reference proteome</keyword>
<evidence type="ECO:0000259" key="1">
    <source>
        <dbReference type="Pfam" id="PF00294"/>
    </source>
</evidence>